<evidence type="ECO:0000256" key="1">
    <source>
        <dbReference type="ARBA" id="ARBA00023015"/>
    </source>
</evidence>
<dbReference type="Pfam" id="PF00440">
    <property type="entry name" value="TetR_N"/>
    <property type="match status" value="1"/>
</dbReference>
<dbReference type="InterPro" id="IPR036271">
    <property type="entry name" value="Tet_transcr_reg_TetR-rel_C_sf"/>
</dbReference>
<feature type="DNA-binding region" description="H-T-H motif" evidence="4">
    <location>
        <begin position="32"/>
        <end position="51"/>
    </location>
</feature>
<dbReference type="InterPro" id="IPR001647">
    <property type="entry name" value="HTH_TetR"/>
</dbReference>
<proteinExistence type="predicted"/>
<evidence type="ECO:0000256" key="3">
    <source>
        <dbReference type="ARBA" id="ARBA00023163"/>
    </source>
</evidence>
<feature type="domain" description="HTH tetR-type" evidence="5">
    <location>
        <begin position="9"/>
        <end position="69"/>
    </location>
</feature>
<dbReference type="GO" id="GO:0003677">
    <property type="term" value="F:DNA binding"/>
    <property type="evidence" value="ECO:0007669"/>
    <property type="project" value="UniProtKB-UniRule"/>
</dbReference>
<dbReference type="AlphaFoldDB" id="V5SIP6"/>
<keyword evidence="3" id="KW-0804">Transcription</keyword>
<sequence length="191" mass="20606">MRYPPDQKKKAREAIIQAGARTLRQKGFHGVGVDGLASAAGMTSGAFYSNFSSKDALLEEVIDVFLGEPFLSEDGPAAEQRRILRDWLKTYLSTQHRSEPASGCVIPSLSADVARAKPAVRSAYGRKMHKFVRKIADTLEGSKGDRERRAWSIVALMVGAISISRAMPDGDDANRALASALQSATAMLGPN</sequence>
<dbReference type="SUPFAM" id="SSF48498">
    <property type="entry name" value="Tetracyclin repressor-like, C-terminal domain"/>
    <property type="match status" value="1"/>
</dbReference>
<dbReference type="InterPro" id="IPR009057">
    <property type="entry name" value="Homeodomain-like_sf"/>
</dbReference>
<gene>
    <name evidence="6" type="ORF">W911_04595</name>
</gene>
<protein>
    <recommendedName>
        <fullName evidence="5">HTH tetR-type domain-containing protein</fullName>
    </recommendedName>
</protein>
<dbReference type="PROSITE" id="PS50977">
    <property type="entry name" value="HTH_TETR_2"/>
    <property type="match status" value="1"/>
</dbReference>
<evidence type="ECO:0000256" key="4">
    <source>
        <dbReference type="PROSITE-ProRule" id="PRU00335"/>
    </source>
</evidence>
<dbReference type="PATRIC" id="fig|1029756.8.peg.963"/>
<name>V5SIP6_9HYPH</name>
<reference evidence="6 7" key="1">
    <citation type="journal article" date="2014" name="Genome Announc.">
        <title>Complete Genome Sequence of Hyphomicrobium nitrativorans Strain NL23, a Denitrifying Bacterium Isolated from Biofilm of a Methanol-Fed Denitrification System Treating Seawater at the Montreal Biodome.</title>
        <authorList>
            <person name="Martineau C."/>
            <person name="Villeneuve C."/>
            <person name="Mauffrey F."/>
            <person name="Villemur R."/>
        </authorList>
    </citation>
    <scope>NUCLEOTIDE SEQUENCE [LARGE SCALE GENOMIC DNA]</scope>
    <source>
        <strain evidence="6">NL23</strain>
    </source>
</reference>
<evidence type="ECO:0000259" key="5">
    <source>
        <dbReference type="PROSITE" id="PS50977"/>
    </source>
</evidence>
<keyword evidence="1" id="KW-0805">Transcription regulation</keyword>
<dbReference type="STRING" id="1029756.W911_04595"/>
<keyword evidence="7" id="KW-1185">Reference proteome</keyword>
<evidence type="ECO:0000313" key="6">
    <source>
        <dbReference type="EMBL" id="AHB49950.1"/>
    </source>
</evidence>
<dbReference type="KEGG" id="hni:W911_04595"/>
<dbReference type="PRINTS" id="PR00455">
    <property type="entry name" value="HTHTETR"/>
</dbReference>
<accession>V5SIP6</accession>
<dbReference type="HOGENOM" id="CLU_069356_28_2_5"/>
<dbReference type="PANTHER" id="PTHR47506">
    <property type="entry name" value="TRANSCRIPTIONAL REGULATORY PROTEIN"/>
    <property type="match status" value="1"/>
</dbReference>
<organism evidence="6 7">
    <name type="scientific">Hyphomicrobium nitrativorans NL23</name>
    <dbReference type="NCBI Taxonomy" id="1029756"/>
    <lineage>
        <taxon>Bacteria</taxon>
        <taxon>Pseudomonadati</taxon>
        <taxon>Pseudomonadota</taxon>
        <taxon>Alphaproteobacteria</taxon>
        <taxon>Hyphomicrobiales</taxon>
        <taxon>Hyphomicrobiaceae</taxon>
        <taxon>Hyphomicrobium</taxon>
    </lineage>
</organism>
<dbReference type="Proteomes" id="UP000018542">
    <property type="component" value="Chromosome"/>
</dbReference>
<dbReference type="EMBL" id="CP006912">
    <property type="protein sequence ID" value="AHB49950.1"/>
    <property type="molecule type" value="Genomic_DNA"/>
</dbReference>
<evidence type="ECO:0000313" key="7">
    <source>
        <dbReference type="Proteomes" id="UP000018542"/>
    </source>
</evidence>
<keyword evidence="2 4" id="KW-0238">DNA-binding</keyword>
<evidence type="ECO:0000256" key="2">
    <source>
        <dbReference type="ARBA" id="ARBA00023125"/>
    </source>
</evidence>
<dbReference type="Gene3D" id="1.10.10.60">
    <property type="entry name" value="Homeodomain-like"/>
    <property type="match status" value="1"/>
</dbReference>
<dbReference type="Gene3D" id="1.10.357.10">
    <property type="entry name" value="Tetracycline Repressor, domain 2"/>
    <property type="match status" value="1"/>
</dbReference>
<dbReference type="PANTHER" id="PTHR47506:SF7">
    <property type="entry name" value="TRANSCRIPTIONAL REGULATORY PROTEIN"/>
    <property type="match status" value="1"/>
</dbReference>
<dbReference type="SUPFAM" id="SSF46689">
    <property type="entry name" value="Homeodomain-like"/>
    <property type="match status" value="1"/>
</dbReference>